<dbReference type="EMBL" id="JBITRD010000002">
    <property type="protein sequence ID" value="MFI7844624.1"/>
    <property type="molecule type" value="Genomic_DNA"/>
</dbReference>
<dbReference type="RefSeq" id="WP_396569157.1">
    <property type="nucleotide sequence ID" value="NZ_JBITRD010000002.1"/>
</dbReference>
<name>A0ABW8AW58_9FIRM</name>
<organism evidence="1 2">
    <name type="scientific">Dorea amylophila</name>
    <dbReference type="NCBI Taxonomy" id="2981789"/>
    <lineage>
        <taxon>Bacteria</taxon>
        <taxon>Bacillati</taxon>
        <taxon>Bacillota</taxon>
        <taxon>Clostridia</taxon>
        <taxon>Lachnospirales</taxon>
        <taxon>Lachnospiraceae</taxon>
        <taxon>Dorea</taxon>
    </lineage>
</organism>
<comment type="caution">
    <text evidence="1">The sequence shown here is derived from an EMBL/GenBank/DDBJ whole genome shotgun (WGS) entry which is preliminary data.</text>
</comment>
<reference evidence="1 2" key="1">
    <citation type="submission" date="2024-08" db="EMBL/GenBank/DDBJ databases">
        <authorList>
            <person name="Vancuren S.J."/>
            <person name="Allen-Vercoe E."/>
        </authorList>
    </citation>
    <scope>NUCLEOTIDE SEQUENCE [LARGE SCALE GENOMIC DNA]</scope>
    <source>
        <strain evidence="1 2">16-6-I_42_FAA</strain>
    </source>
</reference>
<evidence type="ECO:0000313" key="2">
    <source>
        <dbReference type="Proteomes" id="UP001614216"/>
    </source>
</evidence>
<protein>
    <submittedName>
        <fullName evidence="1">Uncharacterized protein</fullName>
    </submittedName>
</protein>
<dbReference type="Proteomes" id="UP001614216">
    <property type="component" value="Unassembled WGS sequence"/>
</dbReference>
<evidence type="ECO:0000313" key="1">
    <source>
        <dbReference type="EMBL" id="MFI7844624.1"/>
    </source>
</evidence>
<accession>A0ABW8AW58</accession>
<proteinExistence type="predicted"/>
<keyword evidence="2" id="KW-1185">Reference proteome</keyword>
<gene>
    <name evidence="1" type="ORF">ACIF0M_03575</name>
</gene>
<sequence>MKEENIGVLSAGERFGFKGFEWIVLDNNVDGGVLAIMASAWNNEEYSFDDDGCNNYAKSSLRRKLLNELLPVLGEDNLIPHEVDMVADNGDDRYGTVTDRVFILSCDEYRKYRKHVPLLPEWMWTCTPWYISDTGGGSSVRLVSAGGNLGSYGAGGGGGVAPACVFNPKNLKLHRQVQMVEA</sequence>